<protein>
    <submittedName>
        <fullName evidence="2">Phosphatidylinositol 4-phosphate 3-kinase C2 domain-containing subunit beta</fullName>
    </submittedName>
</protein>
<dbReference type="AlphaFoldDB" id="A0A4Z2E6I0"/>
<keyword evidence="2" id="KW-0418">Kinase</keyword>
<evidence type="ECO:0000313" key="3">
    <source>
        <dbReference type="Proteomes" id="UP000314294"/>
    </source>
</evidence>
<reference evidence="2 3" key="1">
    <citation type="submission" date="2019-03" db="EMBL/GenBank/DDBJ databases">
        <title>First draft genome of Liparis tanakae, snailfish: a comprehensive survey of snailfish specific genes.</title>
        <authorList>
            <person name="Kim W."/>
            <person name="Song I."/>
            <person name="Jeong J.-H."/>
            <person name="Kim D."/>
            <person name="Kim S."/>
            <person name="Ryu S."/>
            <person name="Song J.Y."/>
            <person name="Lee S.K."/>
        </authorList>
    </citation>
    <scope>NUCLEOTIDE SEQUENCE [LARGE SCALE GENOMIC DNA]</scope>
    <source>
        <tissue evidence="2">Muscle</tissue>
    </source>
</reference>
<name>A0A4Z2E6I0_9TELE</name>
<accession>A0A4Z2E6I0</accession>
<organism evidence="2 3">
    <name type="scientific">Liparis tanakae</name>
    <name type="common">Tanaka's snailfish</name>
    <dbReference type="NCBI Taxonomy" id="230148"/>
    <lineage>
        <taxon>Eukaryota</taxon>
        <taxon>Metazoa</taxon>
        <taxon>Chordata</taxon>
        <taxon>Craniata</taxon>
        <taxon>Vertebrata</taxon>
        <taxon>Euteleostomi</taxon>
        <taxon>Actinopterygii</taxon>
        <taxon>Neopterygii</taxon>
        <taxon>Teleostei</taxon>
        <taxon>Neoteleostei</taxon>
        <taxon>Acanthomorphata</taxon>
        <taxon>Eupercaria</taxon>
        <taxon>Perciformes</taxon>
        <taxon>Cottioidei</taxon>
        <taxon>Cottales</taxon>
        <taxon>Liparidae</taxon>
        <taxon>Liparis</taxon>
    </lineage>
</organism>
<feature type="region of interest" description="Disordered" evidence="1">
    <location>
        <begin position="42"/>
        <end position="154"/>
    </location>
</feature>
<comment type="caution">
    <text evidence="2">The sequence shown here is derived from an EMBL/GenBank/DDBJ whole genome shotgun (WGS) entry which is preliminary data.</text>
</comment>
<dbReference type="GO" id="GO:0016301">
    <property type="term" value="F:kinase activity"/>
    <property type="evidence" value="ECO:0007669"/>
    <property type="project" value="UniProtKB-KW"/>
</dbReference>
<evidence type="ECO:0000256" key="1">
    <source>
        <dbReference type="SAM" id="MobiDB-lite"/>
    </source>
</evidence>
<feature type="compositionally biased region" description="Low complexity" evidence="1">
    <location>
        <begin position="63"/>
        <end position="81"/>
    </location>
</feature>
<dbReference type="OrthoDB" id="67688at2759"/>
<keyword evidence="3" id="KW-1185">Reference proteome</keyword>
<proteinExistence type="predicted"/>
<dbReference type="EMBL" id="SRLO01016107">
    <property type="protein sequence ID" value="TNN24204.1"/>
    <property type="molecule type" value="Genomic_DNA"/>
</dbReference>
<sequence length="190" mass="20403">MSAVPTQKESVEPGWSGLEALGLSQKELVMAEALQMEYDALTRLRQDKSGPAEPWSPGGPGSTTGPPGSTGSTGSTGSRPPARSKTPNPTLNYDNINESLARLNGRRAPPRGRRADADQSGKPVARSKTLPPQVPPRTYVPVPKSNKNHRRVSADPVSLGSRINGFGYQLFQVSEERDEEVAAFCHMLDV</sequence>
<feature type="compositionally biased region" description="Polar residues" evidence="1">
    <location>
        <begin position="85"/>
        <end position="98"/>
    </location>
</feature>
<evidence type="ECO:0000313" key="2">
    <source>
        <dbReference type="EMBL" id="TNN24204.1"/>
    </source>
</evidence>
<gene>
    <name evidence="2" type="primary">PIK3C2B_2</name>
    <name evidence="2" type="ORF">EYF80_065674</name>
</gene>
<dbReference type="Proteomes" id="UP000314294">
    <property type="component" value="Unassembled WGS sequence"/>
</dbReference>
<keyword evidence="2" id="KW-0808">Transferase</keyword>